<accession>A0A9D2RVL4</accession>
<name>A0A9D2RVL4_9FIRM</name>
<dbReference type="EMBL" id="DWYZ01000073">
    <property type="protein sequence ID" value="HJB27826.1"/>
    <property type="molecule type" value="Genomic_DNA"/>
</dbReference>
<proteinExistence type="predicted"/>
<sequence length="82" mass="9808">MAIKMTYKDFERLETALERVEPLTDEYPTKEEFMEIKKDLDGYGVYLLWISLHLGTPKDADEEAVRHEIRRTVNHLFELYSE</sequence>
<reference evidence="1" key="2">
    <citation type="submission" date="2021-04" db="EMBL/GenBank/DDBJ databases">
        <authorList>
            <person name="Gilroy R."/>
        </authorList>
    </citation>
    <scope>NUCLEOTIDE SEQUENCE</scope>
    <source>
        <strain evidence="1">ChiSjej1B19-5720</strain>
    </source>
</reference>
<dbReference type="Proteomes" id="UP000823842">
    <property type="component" value="Unassembled WGS sequence"/>
</dbReference>
<reference evidence="1" key="1">
    <citation type="journal article" date="2021" name="PeerJ">
        <title>Extensive microbial diversity within the chicken gut microbiome revealed by metagenomics and culture.</title>
        <authorList>
            <person name="Gilroy R."/>
            <person name="Ravi A."/>
            <person name="Getino M."/>
            <person name="Pursley I."/>
            <person name="Horton D.L."/>
            <person name="Alikhan N.F."/>
            <person name="Baker D."/>
            <person name="Gharbi K."/>
            <person name="Hall N."/>
            <person name="Watson M."/>
            <person name="Adriaenssens E.M."/>
            <person name="Foster-Nyarko E."/>
            <person name="Jarju S."/>
            <person name="Secka A."/>
            <person name="Antonio M."/>
            <person name="Oren A."/>
            <person name="Chaudhuri R.R."/>
            <person name="La Ragione R."/>
            <person name="Hildebrand F."/>
            <person name="Pallen M.J."/>
        </authorList>
    </citation>
    <scope>NUCLEOTIDE SEQUENCE</scope>
    <source>
        <strain evidence="1">ChiSjej1B19-5720</strain>
    </source>
</reference>
<evidence type="ECO:0000313" key="2">
    <source>
        <dbReference type="Proteomes" id="UP000823842"/>
    </source>
</evidence>
<gene>
    <name evidence="1" type="ORF">IAA06_03420</name>
</gene>
<evidence type="ECO:0000313" key="1">
    <source>
        <dbReference type="EMBL" id="HJB27826.1"/>
    </source>
</evidence>
<dbReference type="AlphaFoldDB" id="A0A9D2RVL4"/>
<comment type="caution">
    <text evidence="1">The sequence shown here is derived from an EMBL/GenBank/DDBJ whole genome shotgun (WGS) entry which is preliminary data.</text>
</comment>
<protein>
    <submittedName>
        <fullName evidence="1">Uncharacterized protein</fullName>
    </submittedName>
</protein>
<organism evidence="1 2">
    <name type="scientific">Candidatus Blautia faecavium</name>
    <dbReference type="NCBI Taxonomy" id="2838487"/>
    <lineage>
        <taxon>Bacteria</taxon>
        <taxon>Bacillati</taxon>
        <taxon>Bacillota</taxon>
        <taxon>Clostridia</taxon>
        <taxon>Lachnospirales</taxon>
        <taxon>Lachnospiraceae</taxon>
        <taxon>Blautia</taxon>
    </lineage>
</organism>